<dbReference type="AlphaFoldDB" id="A0AAD9JJW4"/>
<keyword evidence="1" id="KW-0479">Metal-binding</keyword>
<keyword evidence="2" id="KW-0863">Zinc-finger</keyword>
<protein>
    <recommendedName>
        <fullName evidence="4">B30.2/SPRY domain-containing protein</fullName>
    </recommendedName>
</protein>
<dbReference type="PROSITE" id="PS50188">
    <property type="entry name" value="B302_SPRY"/>
    <property type="match status" value="1"/>
</dbReference>
<dbReference type="InterPro" id="IPR013320">
    <property type="entry name" value="ConA-like_dom_sf"/>
</dbReference>
<evidence type="ECO:0000313" key="5">
    <source>
        <dbReference type="EMBL" id="KAK2154347.1"/>
    </source>
</evidence>
<dbReference type="SUPFAM" id="SSF49899">
    <property type="entry name" value="Concanavalin A-like lectins/glucanases"/>
    <property type="match status" value="1"/>
</dbReference>
<accession>A0AAD9JJW4</accession>
<feature type="domain" description="B30.2/SPRY" evidence="4">
    <location>
        <begin position="34"/>
        <end position="175"/>
    </location>
</feature>
<dbReference type="EMBL" id="JAODUP010000270">
    <property type="protein sequence ID" value="KAK2154347.1"/>
    <property type="molecule type" value="Genomic_DNA"/>
</dbReference>
<dbReference type="PANTHER" id="PTHR13363">
    <property type="entry name" value="RING FINGER AND SRY DOMAIN-CONTAINING"/>
    <property type="match status" value="1"/>
</dbReference>
<gene>
    <name evidence="5" type="ORF">LSH36_270g03023</name>
</gene>
<proteinExistence type="predicted"/>
<evidence type="ECO:0000259" key="4">
    <source>
        <dbReference type="PROSITE" id="PS50188"/>
    </source>
</evidence>
<dbReference type="InterPro" id="IPR003877">
    <property type="entry name" value="SPRY_dom"/>
</dbReference>
<name>A0AAD9JJW4_9ANNE</name>
<dbReference type="GO" id="GO:0005737">
    <property type="term" value="C:cytoplasm"/>
    <property type="evidence" value="ECO:0007669"/>
    <property type="project" value="TreeGrafter"/>
</dbReference>
<dbReference type="InterPro" id="IPR043136">
    <property type="entry name" value="B30.2/SPRY_sf"/>
</dbReference>
<keyword evidence="6" id="KW-1185">Reference proteome</keyword>
<dbReference type="PANTHER" id="PTHR13363:SF6">
    <property type="entry name" value="RING FINGER AND SPRY DOMAIN-CONTAINING PROTEIN 1"/>
    <property type="match status" value="1"/>
</dbReference>
<evidence type="ECO:0000313" key="6">
    <source>
        <dbReference type="Proteomes" id="UP001208570"/>
    </source>
</evidence>
<dbReference type="Pfam" id="PF00622">
    <property type="entry name" value="SPRY"/>
    <property type="match status" value="1"/>
</dbReference>
<reference evidence="5" key="1">
    <citation type="journal article" date="2023" name="Mol. Biol. Evol.">
        <title>Third-Generation Sequencing Reveals the Adaptive Role of the Epigenome in Three Deep-Sea Polychaetes.</title>
        <authorList>
            <person name="Perez M."/>
            <person name="Aroh O."/>
            <person name="Sun Y."/>
            <person name="Lan Y."/>
            <person name="Juniper S.K."/>
            <person name="Young C.R."/>
            <person name="Angers B."/>
            <person name="Qian P.Y."/>
        </authorList>
    </citation>
    <scope>NUCLEOTIDE SEQUENCE</scope>
    <source>
        <strain evidence="5">P08H-3</strain>
    </source>
</reference>
<keyword evidence="3" id="KW-0862">Zinc</keyword>
<dbReference type="InterPro" id="IPR001870">
    <property type="entry name" value="B30.2/SPRY"/>
</dbReference>
<evidence type="ECO:0000256" key="2">
    <source>
        <dbReference type="ARBA" id="ARBA00022771"/>
    </source>
</evidence>
<evidence type="ECO:0000256" key="3">
    <source>
        <dbReference type="ARBA" id="ARBA00022833"/>
    </source>
</evidence>
<dbReference type="GO" id="GO:0004842">
    <property type="term" value="F:ubiquitin-protein transferase activity"/>
    <property type="evidence" value="ECO:0007669"/>
    <property type="project" value="InterPro"/>
</dbReference>
<dbReference type="InterPro" id="IPR045129">
    <property type="entry name" value="RNF123/RKP/RSPRY1"/>
</dbReference>
<dbReference type="GO" id="GO:0008270">
    <property type="term" value="F:zinc ion binding"/>
    <property type="evidence" value="ECO:0007669"/>
    <property type="project" value="UniProtKB-KW"/>
</dbReference>
<dbReference type="Proteomes" id="UP001208570">
    <property type="component" value="Unassembled WGS sequence"/>
</dbReference>
<evidence type="ECO:0000256" key="1">
    <source>
        <dbReference type="ARBA" id="ARBA00022723"/>
    </source>
</evidence>
<comment type="caution">
    <text evidence="5">The sequence shown here is derived from an EMBL/GenBank/DDBJ whole genome shotgun (WGS) entry which is preliminary data.</text>
</comment>
<dbReference type="GO" id="GO:0051603">
    <property type="term" value="P:proteolysis involved in protein catabolic process"/>
    <property type="evidence" value="ECO:0007669"/>
    <property type="project" value="TreeGrafter"/>
</dbReference>
<sequence length="175" mass="19684">MVNKALWNSLNHGGMTVIWSRERSDSVHNGALIICVSMGRQFSYEKVDTKGINVMLNSKDVSEYLKLSPDGLEARCDASSFESVRCTFQVDSGIWYYEVTIITAGVMQIGWATKDSKFLNYEGYGIGDDEYSVAYDGCRQLIWYNALSEKHSHKCWKPGTAVVLSNISFIIMPLL</sequence>
<organism evidence="5 6">
    <name type="scientific">Paralvinella palmiformis</name>
    <dbReference type="NCBI Taxonomy" id="53620"/>
    <lineage>
        <taxon>Eukaryota</taxon>
        <taxon>Metazoa</taxon>
        <taxon>Spiralia</taxon>
        <taxon>Lophotrochozoa</taxon>
        <taxon>Annelida</taxon>
        <taxon>Polychaeta</taxon>
        <taxon>Sedentaria</taxon>
        <taxon>Canalipalpata</taxon>
        <taxon>Terebellida</taxon>
        <taxon>Terebelliformia</taxon>
        <taxon>Alvinellidae</taxon>
        <taxon>Paralvinella</taxon>
    </lineage>
</organism>
<dbReference type="Gene3D" id="2.60.120.920">
    <property type="match status" value="1"/>
</dbReference>